<dbReference type="PANTHER" id="PTHR43356:SF2">
    <property type="entry name" value="PHOSPHATE ACETYLTRANSFERASE"/>
    <property type="match status" value="1"/>
</dbReference>
<keyword evidence="2 4" id="KW-0012">Acyltransferase</keyword>
<dbReference type="GO" id="GO:0016746">
    <property type="term" value="F:acyltransferase activity"/>
    <property type="evidence" value="ECO:0007669"/>
    <property type="project" value="UniProtKB-KW"/>
</dbReference>
<dbReference type="SUPFAM" id="SSF53659">
    <property type="entry name" value="Isocitrate/Isopropylmalate dehydrogenase-like"/>
    <property type="match status" value="1"/>
</dbReference>
<dbReference type="PANTHER" id="PTHR43356">
    <property type="entry name" value="PHOSPHATE ACETYLTRANSFERASE"/>
    <property type="match status" value="1"/>
</dbReference>
<dbReference type="RefSeq" id="WP_380424376.1">
    <property type="nucleotide sequence ID" value="NZ_JBHRZV010000003.1"/>
</dbReference>
<feature type="domain" description="Phosphate acetyl/butaryl transferase" evidence="3">
    <location>
        <begin position="83"/>
        <end position="157"/>
    </location>
</feature>
<evidence type="ECO:0000256" key="1">
    <source>
        <dbReference type="ARBA" id="ARBA00022679"/>
    </source>
</evidence>
<dbReference type="Gene3D" id="3.40.718.10">
    <property type="entry name" value="Isopropylmalate Dehydrogenase"/>
    <property type="match status" value="1"/>
</dbReference>
<dbReference type="Pfam" id="PF01515">
    <property type="entry name" value="PTA_PTB"/>
    <property type="match status" value="1"/>
</dbReference>
<sequence>MAFTSFTEIESYILSNNIVKTIALACAQDEIALASLVEAKRKGVVKGILIGDLEEIKAILSDLSEPVEDYELIECLDEMEAGRLAVSLVKEGRADIPMKGLMMTSSFMKAILNKEEGFLGQGDLLSQSTVLEYPEQGRMQIIADCAVNIAPDLEEKKKLLKIVSIWPTNWALTNLMSLSCQPLKK</sequence>
<keyword evidence="5" id="KW-1185">Reference proteome</keyword>
<evidence type="ECO:0000313" key="4">
    <source>
        <dbReference type="EMBL" id="MFC3927168.1"/>
    </source>
</evidence>
<keyword evidence="1" id="KW-0808">Transferase</keyword>
<comment type="caution">
    <text evidence="4">The sequence shown here is derived from an EMBL/GenBank/DDBJ whole genome shotgun (WGS) entry which is preliminary data.</text>
</comment>
<dbReference type="Proteomes" id="UP001595807">
    <property type="component" value="Unassembled WGS sequence"/>
</dbReference>
<dbReference type="EMBL" id="JBHRZV010000003">
    <property type="protein sequence ID" value="MFC3927168.1"/>
    <property type="molecule type" value="Genomic_DNA"/>
</dbReference>
<evidence type="ECO:0000256" key="2">
    <source>
        <dbReference type="ARBA" id="ARBA00023315"/>
    </source>
</evidence>
<dbReference type="InterPro" id="IPR050500">
    <property type="entry name" value="Phos_Acetyltrans/Butyryltrans"/>
</dbReference>
<name>A0ABV8CT20_9STRE</name>
<reference evidence="5" key="1">
    <citation type="journal article" date="2019" name="Int. J. Syst. Evol. Microbiol.">
        <title>The Global Catalogue of Microorganisms (GCM) 10K type strain sequencing project: providing services to taxonomists for standard genome sequencing and annotation.</title>
        <authorList>
            <consortium name="The Broad Institute Genomics Platform"/>
            <consortium name="The Broad Institute Genome Sequencing Center for Infectious Disease"/>
            <person name="Wu L."/>
            <person name="Ma J."/>
        </authorList>
    </citation>
    <scope>NUCLEOTIDE SEQUENCE [LARGE SCALE GENOMIC DNA]</scope>
    <source>
        <strain evidence="5">CCUG 67170</strain>
    </source>
</reference>
<proteinExistence type="predicted"/>
<protein>
    <submittedName>
        <fullName evidence="4">Phosphate acyltransferase</fullName>
    </submittedName>
</protein>
<dbReference type="InterPro" id="IPR002505">
    <property type="entry name" value="PTA_PTB"/>
</dbReference>
<organism evidence="4 5">
    <name type="scientific">Streptococcus caprae</name>
    <dbReference type="NCBI Taxonomy" id="1640501"/>
    <lineage>
        <taxon>Bacteria</taxon>
        <taxon>Bacillati</taxon>
        <taxon>Bacillota</taxon>
        <taxon>Bacilli</taxon>
        <taxon>Lactobacillales</taxon>
        <taxon>Streptococcaceae</taxon>
        <taxon>Streptococcus</taxon>
    </lineage>
</organism>
<evidence type="ECO:0000313" key="5">
    <source>
        <dbReference type="Proteomes" id="UP001595807"/>
    </source>
</evidence>
<evidence type="ECO:0000259" key="3">
    <source>
        <dbReference type="Pfam" id="PF01515"/>
    </source>
</evidence>
<gene>
    <name evidence="4" type="ORF">ACFORF_00775</name>
</gene>
<accession>A0ABV8CT20</accession>